<dbReference type="GO" id="GO:1990116">
    <property type="term" value="P:ribosome-associated ubiquitin-dependent protein catabolic process"/>
    <property type="evidence" value="ECO:0007669"/>
    <property type="project" value="TreeGrafter"/>
</dbReference>
<dbReference type="AlphaFoldDB" id="A0A9W7DM08"/>
<dbReference type="OrthoDB" id="497185at2759"/>
<gene>
    <name evidence="3" type="ORF">TrRE_jg11474</name>
</gene>
<proteinExistence type="predicted"/>
<feature type="domain" description="NFACT RNA-binding" evidence="2">
    <location>
        <begin position="2"/>
        <end position="99"/>
    </location>
</feature>
<dbReference type="GO" id="GO:1990112">
    <property type="term" value="C:RQC complex"/>
    <property type="evidence" value="ECO:0007669"/>
    <property type="project" value="TreeGrafter"/>
</dbReference>
<feature type="region of interest" description="Disordered" evidence="1">
    <location>
        <begin position="111"/>
        <end position="130"/>
    </location>
</feature>
<protein>
    <recommendedName>
        <fullName evidence="2">NFACT RNA-binding domain-containing protein</fullName>
    </recommendedName>
</protein>
<dbReference type="EMBL" id="BRXZ01005700">
    <property type="protein sequence ID" value="GMH48589.1"/>
    <property type="molecule type" value="Genomic_DNA"/>
</dbReference>
<accession>A0A9W7DM08</accession>
<organism evidence="3 4">
    <name type="scientific">Triparma retinervis</name>
    <dbReference type="NCBI Taxonomy" id="2557542"/>
    <lineage>
        <taxon>Eukaryota</taxon>
        <taxon>Sar</taxon>
        <taxon>Stramenopiles</taxon>
        <taxon>Ochrophyta</taxon>
        <taxon>Bolidophyceae</taxon>
        <taxon>Parmales</taxon>
        <taxon>Triparmaceae</taxon>
        <taxon>Triparma</taxon>
    </lineage>
</organism>
<dbReference type="InterPro" id="IPR051608">
    <property type="entry name" value="RQC_Subunit_NEMF"/>
</dbReference>
<dbReference type="GO" id="GO:0000049">
    <property type="term" value="F:tRNA binding"/>
    <property type="evidence" value="ECO:0007669"/>
    <property type="project" value="TreeGrafter"/>
</dbReference>
<dbReference type="Pfam" id="PF05670">
    <property type="entry name" value="NFACT-R_1"/>
    <property type="match status" value="1"/>
</dbReference>
<evidence type="ECO:0000259" key="2">
    <source>
        <dbReference type="Pfam" id="PF05670"/>
    </source>
</evidence>
<dbReference type="PANTHER" id="PTHR15239:SF6">
    <property type="entry name" value="RIBOSOME QUALITY CONTROL COMPLEX SUBUNIT NEMF"/>
    <property type="match status" value="1"/>
</dbReference>
<name>A0A9W7DM08_9STRA</name>
<dbReference type="GO" id="GO:0043023">
    <property type="term" value="F:ribosomal large subunit binding"/>
    <property type="evidence" value="ECO:0007669"/>
    <property type="project" value="TreeGrafter"/>
</dbReference>
<comment type="caution">
    <text evidence="3">The sequence shown here is derived from an EMBL/GenBank/DDBJ whole genome shotgun (WGS) entry which is preliminary data.</text>
</comment>
<keyword evidence="4" id="KW-1185">Reference proteome</keyword>
<dbReference type="InterPro" id="IPR008532">
    <property type="entry name" value="NFACT_RNA-bd"/>
</dbReference>
<dbReference type="PANTHER" id="PTHR15239">
    <property type="entry name" value="NUCLEAR EXPORT MEDIATOR FACTOR NEMF"/>
    <property type="match status" value="1"/>
</dbReference>
<evidence type="ECO:0000313" key="4">
    <source>
        <dbReference type="Proteomes" id="UP001165082"/>
    </source>
</evidence>
<dbReference type="GO" id="GO:0072344">
    <property type="term" value="P:rescue of stalled ribosome"/>
    <property type="evidence" value="ECO:0007669"/>
    <property type="project" value="TreeGrafter"/>
</dbReference>
<sequence>AYTSLDSTPILVGRRACDNDVLSTSPTYGERSDYWLHASGCAGSHVVIKSGEPGEDTVMDAAALAARESKCRQANNVKVTVTRWGNVTKPKGSKPGMVRINGDVRTVKVDLKREEGRLGRLDRTEETPTQ</sequence>
<dbReference type="Proteomes" id="UP001165082">
    <property type="component" value="Unassembled WGS sequence"/>
</dbReference>
<reference evidence="3" key="1">
    <citation type="submission" date="2022-07" db="EMBL/GenBank/DDBJ databases">
        <title>Genome analysis of Parmales, a sister group of diatoms, reveals the evolutionary specialization of diatoms from phago-mixotrophs to photoautotrophs.</title>
        <authorList>
            <person name="Ban H."/>
            <person name="Sato S."/>
            <person name="Yoshikawa S."/>
            <person name="Kazumasa Y."/>
            <person name="Nakamura Y."/>
            <person name="Ichinomiya M."/>
            <person name="Saitoh K."/>
            <person name="Sato N."/>
            <person name="Blanc-Mathieu R."/>
            <person name="Endo H."/>
            <person name="Kuwata A."/>
            <person name="Ogata H."/>
        </authorList>
    </citation>
    <scope>NUCLEOTIDE SEQUENCE</scope>
</reference>
<evidence type="ECO:0000256" key="1">
    <source>
        <dbReference type="SAM" id="MobiDB-lite"/>
    </source>
</evidence>
<evidence type="ECO:0000313" key="3">
    <source>
        <dbReference type="EMBL" id="GMH48589.1"/>
    </source>
</evidence>
<feature type="non-terminal residue" evidence="3">
    <location>
        <position position="1"/>
    </location>
</feature>